<gene>
    <name evidence="3" type="ORF">MC7420_3329</name>
</gene>
<feature type="compositionally biased region" description="Basic and acidic residues" evidence="1">
    <location>
        <begin position="277"/>
        <end position="286"/>
    </location>
</feature>
<protein>
    <recommendedName>
        <fullName evidence="2">DUF4340 domain-containing protein</fullName>
    </recommendedName>
</protein>
<dbReference type="Pfam" id="PF14238">
    <property type="entry name" value="DUF4340"/>
    <property type="match status" value="1"/>
</dbReference>
<feature type="compositionally biased region" description="Polar residues" evidence="1">
    <location>
        <begin position="219"/>
        <end position="229"/>
    </location>
</feature>
<accession>B4VYS4</accession>
<feature type="compositionally biased region" description="Acidic residues" evidence="1">
    <location>
        <begin position="287"/>
        <end position="314"/>
    </location>
</feature>
<dbReference type="AlphaFoldDB" id="B4VYS4"/>
<feature type="domain" description="DUF4340" evidence="2">
    <location>
        <begin position="66"/>
        <end position="222"/>
    </location>
</feature>
<dbReference type="STRING" id="118168.MC7420_3329"/>
<sequence length="314" mass="35161">MLLILALFLGGFVYFYEIVGTPQREAAKEAEKQLFSFEEDEIQRVNIYIQEESRKFERVSEPEPGWRMTEPKDVPASDPSVAFLLNLLVEGKSDRIIPNVSPENLKEYGLDKPQAMVTVRLNNDETHEILLGKPDFNNSFLYAQVDPFSDKSQKSNVFLVPMDFEYAVNRPLSEWEQTKEETPEETEPSDTENEESTSETEPATEETEPATEETDPSENQATPNNSDTEPATEETDPSENQATPNNSDTETEESTSEPTPTPANQSPSASPSPEKPSSSEEKKQSIEDETASPNEETESENSSNDSEEEDSPSE</sequence>
<evidence type="ECO:0000256" key="1">
    <source>
        <dbReference type="SAM" id="MobiDB-lite"/>
    </source>
</evidence>
<feature type="compositionally biased region" description="Low complexity" evidence="1">
    <location>
        <begin position="256"/>
        <end position="276"/>
    </location>
</feature>
<feature type="compositionally biased region" description="Acidic residues" evidence="1">
    <location>
        <begin position="182"/>
        <end position="216"/>
    </location>
</feature>
<dbReference type="InterPro" id="IPR025641">
    <property type="entry name" value="DUF4340"/>
</dbReference>
<dbReference type="HOGENOM" id="CLU_884835_0_0_3"/>
<feature type="region of interest" description="Disordered" evidence="1">
    <location>
        <begin position="171"/>
        <end position="314"/>
    </location>
</feature>
<dbReference type="EMBL" id="DS989861">
    <property type="protein sequence ID" value="EDX72883.1"/>
    <property type="molecule type" value="Genomic_DNA"/>
</dbReference>
<evidence type="ECO:0000313" key="3">
    <source>
        <dbReference type="EMBL" id="EDX72883.1"/>
    </source>
</evidence>
<keyword evidence="4" id="KW-1185">Reference proteome</keyword>
<evidence type="ECO:0000313" key="4">
    <source>
        <dbReference type="Proteomes" id="UP000003835"/>
    </source>
</evidence>
<name>B4VYS4_9CYAN</name>
<organism evidence="3 4">
    <name type="scientific">Coleofasciculus chthonoplastes PCC 7420</name>
    <dbReference type="NCBI Taxonomy" id="118168"/>
    <lineage>
        <taxon>Bacteria</taxon>
        <taxon>Bacillati</taxon>
        <taxon>Cyanobacteriota</taxon>
        <taxon>Cyanophyceae</taxon>
        <taxon>Coleofasciculales</taxon>
        <taxon>Coleofasciculaceae</taxon>
        <taxon>Coleofasciculus</taxon>
    </lineage>
</organism>
<reference evidence="3 4" key="1">
    <citation type="submission" date="2008-07" db="EMBL/GenBank/DDBJ databases">
        <authorList>
            <person name="Tandeau de Marsac N."/>
            <person name="Ferriera S."/>
            <person name="Johnson J."/>
            <person name="Kravitz S."/>
            <person name="Beeson K."/>
            <person name="Sutton G."/>
            <person name="Rogers Y.-H."/>
            <person name="Friedman R."/>
            <person name="Frazier M."/>
            <person name="Venter J.C."/>
        </authorList>
    </citation>
    <scope>NUCLEOTIDE SEQUENCE [LARGE SCALE GENOMIC DNA]</scope>
    <source>
        <strain evidence="3 4">PCC 7420</strain>
    </source>
</reference>
<dbReference type="Proteomes" id="UP000003835">
    <property type="component" value="Unassembled WGS sequence"/>
</dbReference>
<dbReference type="eggNOG" id="COG3170">
    <property type="taxonomic scope" value="Bacteria"/>
</dbReference>
<evidence type="ECO:0000259" key="2">
    <source>
        <dbReference type="Pfam" id="PF14238"/>
    </source>
</evidence>
<proteinExistence type="predicted"/>